<dbReference type="Proteomes" id="UP001057452">
    <property type="component" value="Chromosome 15"/>
</dbReference>
<gene>
    <name evidence="1" type="ORF">KUCAC02_025632</name>
</gene>
<evidence type="ECO:0000313" key="1">
    <source>
        <dbReference type="EMBL" id="KAI4803987.1"/>
    </source>
</evidence>
<evidence type="ECO:0000313" key="2">
    <source>
        <dbReference type="Proteomes" id="UP001057452"/>
    </source>
</evidence>
<dbReference type="EMBL" id="CM043799">
    <property type="protein sequence ID" value="KAI4803987.1"/>
    <property type="molecule type" value="Genomic_DNA"/>
</dbReference>
<comment type="caution">
    <text evidence="1">The sequence shown here is derived from an EMBL/GenBank/DDBJ whole genome shotgun (WGS) entry which is preliminary data.</text>
</comment>
<keyword evidence="2" id="KW-1185">Reference proteome</keyword>
<sequence>HVGSMNHHLDNLLGRSVCVGCQACSVCPRDSSLDQLLLAEPAANRALGSSRPNCIEVYTWHWSSLPHSSFFKVLARASKPPGFDDILALLSVGCNLNGL</sequence>
<accession>A0ACB9VW67</accession>
<reference evidence="1" key="1">
    <citation type="submission" date="2022-05" db="EMBL/GenBank/DDBJ databases">
        <title>Chromosome-level genome of Chaenocephalus aceratus.</title>
        <authorList>
            <person name="Park H."/>
        </authorList>
    </citation>
    <scope>NUCLEOTIDE SEQUENCE</scope>
    <source>
        <strain evidence="1">KU_202001</strain>
    </source>
</reference>
<name>A0ACB9VW67_CHAAC</name>
<feature type="non-terminal residue" evidence="1">
    <location>
        <position position="1"/>
    </location>
</feature>
<proteinExistence type="predicted"/>
<organism evidence="1 2">
    <name type="scientific">Chaenocephalus aceratus</name>
    <name type="common">Blackfin icefish</name>
    <name type="synonym">Chaenichthys aceratus</name>
    <dbReference type="NCBI Taxonomy" id="36190"/>
    <lineage>
        <taxon>Eukaryota</taxon>
        <taxon>Metazoa</taxon>
        <taxon>Chordata</taxon>
        <taxon>Craniata</taxon>
        <taxon>Vertebrata</taxon>
        <taxon>Euteleostomi</taxon>
        <taxon>Actinopterygii</taxon>
        <taxon>Neopterygii</taxon>
        <taxon>Teleostei</taxon>
        <taxon>Neoteleostei</taxon>
        <taxon>Acanthomorphata</taxon>
        <taxon>Eupercaria</taxon>
        <taxon>Perciformes</taxon>
        <taxon>Notothenioidei</taxon>
        <taxon>Channichthyidae</taxon>
        <taxon>Chaenocephalus</taxon>
    </lineage>
</organism>
<protein>
    <submittedName>
        <fullName evidence="1">Uncharacterized protein</fullName>
    </submittedName>
</protein>